<feature type="transmembrane region" description="Helical" evidence="9">
    <location>
        <begin position="406"/>
        <end position="426"/>
    </location>
</feature>
<feature type="transmembrane region" description="Helical" evidence="9">
    <location>
        <begin position="309"/>
        <end position="329"/>
    </location>
</feature>
<evidence type="ECO:0000256" key="9">
    <source>
        <dbReference type="HAMAP-Rule" id="MF_01463"/>
    </source>
</evidence>
<sequence>MSKKTKNVISVGVMILILVGLYAIKFGFDMKPRLGLDLQGGISLVYEARPSKGKVLDAGVLEKTVEKIRTRVDKMGVGEPDITTQGTKNVIVQLPGIHDKKRAINLIGQTAQLQFRIVSESKSESEAKKDPGWKVTPDDQRREDKPVTLAGPDKEKEKVILKLGPTLLTGDAVKRAEVSVQEGASQVDFEMTGDGASKFADITKANVNKQLAIVLDYKVESAPNIKEAITEGKGNITGNFTDQETKDLVIVINTGALPVELTRLTENDVTATLGRDSLKKGVIAGLIGIVVVVLFMLVYYRVLGVITCLGLMVFGGLMFGFICVLGSFWTLTLAGVAGIIVSIGIAADSSIVFFERLKEDVKAGRSMRSSVDTAYKSAFRTIIAADTVSFTTAAILYLFAIGSVKGFALTLGIATIFDVFISYCFVRPLTSLLAGWKLLERPGAIGACVEADLKGGEA</sequence>
<dbReference type="Pfam" id="PF22599">
    <property type="entry name" value="SecDF_P1_head"/>
    <property type="match status" value="1"/>
</dbReference>
<organism evidence="14 15">
    <name type="scientific">Candidatus Anoxymicrobium japonicum</name>
    <dbReference type="NCBI Taxonomy" id="2013648"/>
    <lineage>
        <taxon>Bacteria</taxon>
        <taxon>Bacillati</taxon>
        <taxon>Actinomycetota</taxon>
        <taxon>Candidatus Geothermincolia</taxon>
        <taxon>Candidatus Geothermincolales</taxon>
        <taxon>Candidatus Anoxymicrobiaceae</taxon>
        <taxon>Candidatus Anoxymicrobium</taxon>
    </lineage>
</organism>
<dbReference type="Gene3D" id="3.30.1360.200">
    <property type="match status" value="1"/>
</dbReference>
<dbReference type="Pfam" id="PF02355">
    <property type="entry name" value="SecD_SecF_C"/>
    <property type="match status" value="1"/>
</dbReference>
<dbReference type="Proteomes" id="UP000233654">
    <property type="component" value="Unassembled WGS sequence"/>
</dbReference>
<keyword evidence="2 9" id="KW-0813">Transport</keyword>
<name>A0A2N3G806_9ACTN</name>
<dbReference type="InterPro" id="IPR054384">
    <property type="entry name" value="SecDF_P1_head"/>
</dbReference>
<evidence type="ECO:0000313" key="14">
    <source>
        <dbReference type="EMBL" id="PKQ28845.1"/>
    </source>
</evidence>
<dbReference type="NCBIfam" id="TIGR00916">
    <property type="entry name" value="2A0604s01"/>
    <property type="match status" value="1"/>
</dbReference>
<feature type="region of interest" description="Disordered" evidence="10">
    <location>
        <begin position="120"/>
        <end position="151"/>
    </location>
</feature>
<evidence type="ECO:0000256" key="5">
    <source>
        <dbReference type="ARBA" id="ARBA00022927"/>
    </source>
</evidence>
<evidence type="ECO:0000259" key="13">
    <source>
        <dbReference type="Pfam" id="PF22599"/>
    </source>
</evidence>
<dbReference type="SUPFAM" id="SSF82866">
    <property type="entry name" value="Multidrug efflux transporter AcrB transmembrane domain"/>
    <property type="match status" value="1"/>
</dbReference>
<comment type="function">
    <text evidence="9">Part of the Sec protein translocase complex. Interacts with the SecYEG preprotein conducting channel. SecDF uses the proton motive force (PMF) to complete protein translocation after the ATP-dependent function of SecA.</text>
</comment>
<feature type="transmembrane region" description="Helical" evidence="9">
    <location>
        <begin position="378"/>
        <end position="400"/>
    </location>
</feature>
<dbReference type="InterPro" id="IPR048631">
    <property type="entry name" value="SecD_1st"/>
</dbReference>
<feature type="domain" description="Protein translocase subunit SecDF P1" evidence="12">
    <location>
        <begin position="62"/>
        <end position="119"/>
    </location>
</feature>
<dbReference type="PANTHER" id="PTHR30081">
    <property type="entry name" value="PROTEIN-EXPORT MEMBRANE PROTEIN SEC"/>
    <property type="match status" value="1"/>
</dbReference>
<protein>
    <recommendedName>
        <fullName evidence="9">Protein translocase subunit SecD</fullName>
    </recommendedName>
</protein>
<reference evidence="14 15" key="1">
    <citation type="journal article" date="2017" name="ISME J.">
        <title>Potential for microbial H2 and metal transformations associated with novel bacteria and archaea in deep terrestrial subsurface sediments.</title>
        <authorList>
            <person name="Hernsdorf A.W."/>
            <person name="Amano Y."/>
            <person name="Miyakawa K."/>
            <person name="Ise K."/>
            <person name="Suzuki Y."/>
            <person name="Anantharaman K."/>
            <person name="Probst A."/>
            <person name="Burstein D."/>
            <person name="Thomas B.C."/>
            <person name="Banfield J.F."/>
        </authorList>
    </citation>
    <scope>NUCLEOTIDE SEQUENCE [LARGE SCALE GENOMIC DNA]</scope>
    <source>
        <strain evidence="14">HGW-Actinobacteria-3</strain>
    </source>
</reference>
<gene>
    <name evidence="9 14" type="primary">secD</name>
    <name evidence="14" type="ORF">CVT63_00830</name>
</gene>
<evidence type="ECO:0000256" key="1">
    <source>
        <dbReference type="ARBA" id="ARBA00004651"/>
    </source>
</evidence>
<comment type="subunit">
    <text evidence="9">Forms a complex with SecF. Part of the essential Sec protein translocation apparatus which comprises SecA, SecYEG and auxiliary proteins SecDF. Other proteins may also be involved.</text>
</comment>
<feature type="transmembrane region" description="Helical" evidence="9">
    <location>
        <begin position="282"/>
        <end position="302"/>
    </location>
</feature>
<keyword evidence="8 9" id="KW-0472">Membrane</keyword>
<comment type="similarity">
    <text evidence="9">Belongs to the SecD/SecF family. SecD subfamily.</text>
</comment>
<dbReference type="Gene3D" id="1.20.1640.10">
    <property type="entry name" value="Multidrug efflux transporter AcrB transmembrane domain"/>
    <property type="match status" value="1"/>
</dbReference>
<feature type="transmembrane region" description="Helical" evidence="9">
    <location>
        <begin position="335"/>
        <end position="357"/>
    </location>
</feature>
<dbReference type="AlphaFoldDB" id="A0A2N3G806"/>
<keyword evidence="7 9" id="KW-0811">Translocation</keyword>
<comment type="caution">
    <text evidence="9">Lacks conserved residue(s) required for the propagation of feature annotation.</text>
</comment>
<dbReference type="InterPro" id="IPR055344">
    <property type="entry name" value="SecD_SecF_C_bact"/>
</dbReference>
<evidence type="ECO:0000313" key="15">
    <source>
        <dbReference type="Proteomes" id="UP000233654"/>
    </source>
</evidence>
<evidence type="ECO:0000259" key="11">
    <source>
        <dbReference type="Pfam" id="PF02355"/>
    </source>
</evidence>
<dbReference type="InterPro" id="IPR022813">
    <property type="entry name" value="SecD/SecF_arch_bac"/>
</dbReference>
<dbReference type="InterPro" id="IPR048634">
    <property type="entry name" value="SecD_SecF_C"/>
</dbReference>
<evidence type="ECO:0000256" key="10">
    <source>
        <dbReference type="SAM" id="MobiDB-lite"/>
    </source>
</evidence>
<dbReference type="NCBIfam" id="TIGR01129">
    <property type="entry name" value="secD"/>
    <property type="match status" value="1"/>
</dbReference>
<dbReference type="InterPro" id="IPR001036">
    <property type="entry name" value="Acrflvin-R"/>
</dbReference>
<feature type="domain" description="SecDF P1 head subdomain" evidence="13">
    <location>
        <begin position="155"/>
        <end position="259"/>
    </location>
</feature>
<dbReference type="InterPro" id="IPR005791">
    <property type="entry name" value="SecD"/>
</dbReference>
<feature type="domain" description="Protein export membrane protein SecD/SecF C-terminal" evidence="11">
    <location>
        <begin position="262"/>
        <end position="427"/>
    </location>
</feature>
<evidence type="ECO:0000256" key="2">
    <source>
        <dbReference type="ARBA" id="ARBA00022448"/>
    </source>
</evidence>
<dbReference type="GO" id="GO:0043952">
    <property type="term" value="P:protein transport by the Sec complex"/>
    <property type="evidence" value="ECO:0007669"/>
    <property type="project" value="UniProtKB-UniRule"/>
</dbReference>
<dbReference type="GO" id="GO:0065002">
    <property type="term" value="P:intracellular protein transmembrane transport"/>
    <property type="evidence" value="ECO:0007669"/>
    <property type="project" value="UniProtKB-UniRule"/>
</dbReference>
<accession>A0A2N3G806</accession>
<dbReference type="PANTHER" id="PTHR30081:SF1">
    <property type="entry name" value="PROTEIN TRANSLOCASE SUBUNIT SECD"/>
    <property type="match status" value="1"/>
</dbReference>
<dbReference type="Gene3D" id="3.30.70.3400">
    <property type="match status" value="1"/>
</dbReference>
<dbReference type="Pfam" id="PF21760">
    <property type="entry name" value="SecD_1st"/>
    <property type="match status" value="1"/>
</dbReference>
<dbReference type="GO" id="GO:0005886">
    <property type="term" value="C:plasma membrane"/>
    <property type="evidence" value="ECO:0007669"/>
    <property type="project" value="UniProtKB-SubCell"/>
</dbReference>
<evidence type="ECO:0000256" key="3">
    <source>
        <dbReference type="ARBA" id="ARBA00022475"/>
    </source>
</evidence>
<proteinExistence type="inferred from homology"/>
<keyword evidence="5 9" id="KW-0653">Protein transport</keyword>
<comment type="caution">
    <text evidence="14">The sequence shown here is derived from an EMBL/GenBank/DDBJ whole genome shotgun (WGS) entry which is preliminary data.</text>
</comment>
<dbReference type="PRINTS" id="PR00702">
    <property type="entry name" value="ACRIFLAVINRP"/>
</dbReference>
<evidence type="ECO:0000256" key="7">
    <source>
        <dbReference type="ARBA" id="ARBA00023010"/>
    </source>
</evidence>
<keyword evidence="4 9" id="KW-0812">Transmembrane</keyword>
<evidence type="ECO:0000256" key="6">
    <source>
        <dbReference type="ARBA" id="ARBA00022989"/>
    </source>
</evidence>
<keyword evidence="6 9" id="KW-1133">Transmembrane helix</keyword>
<evidence type="ECO:0000259" key="12">
    <source>
        <dbReference type="Pfam" id="PF21760"/>
    </source>
</evidence>
<evidence type="ECO:0000256" key="8">
    <source>
        <dbReference type="ARBA" id="ARBA00023136"/>
    </source>
</evidence>
<comment type="subcellular location">
    <subcellularLocation>
        <location evidence="1 9">Cell membrane</location>
        <topology evidence="1 9">Multi-pass membrane protein</topology>
    </subcellularLocation>
</comment>
<evidence type="ECO:0000256" key="4">
    <source>
        <dbReference type="ARBA" id="ARBA00022692"/>
    </source>
</evidence>
<dbReference type="GO" id="GO:0006605">
    <property type="term" value="P:protein targeting"/>
    <property type="evidence" value="ECO:0007669"/>
    <property type="project" value="UniProtKB-UniRule"/>
</dbReference>
<dbReference type="HAMAP" id="MF_01463_B">
    <property type="entry name" value="SecD_B"/>
    <property type="match status" value="1"/>
</dbReference>
<dbReference type="EMBL" id="PHEX01000004">
    <property type="protein sequence ID" value="PKQ28845.1"/>
    <property type="molecule type" value="Genomic_DNA"/>
</dbReference>
<keyword evidence="3 9" id="KW-1003">Cell membrane</keyword>
<dbReference type="GO" id="GO:0015450">
    <property type="term" value="F:protein-transporting ATPase activity"/>
    <property type="evidence" value="ECO:0007669"/>
    <property type="project" value="InterPro"/>
</dbReference>